<evidence type="ECO:0000313" key="2">
    <source>
        <dbReference type="EMBL" id="RRS00953.1"/>
    </source>
</evidence>
<dbReference type="Gene3D" id="2.40.110.10">
    <property type="entry name" value="Butyryl-CoA Dehydrogenase, subunit A, domain 2"/>
    <property type="match status" value="1"/>
</dbReference>
<feature type="domain" description="Acyl-CoA dehydrogenase/oxidase N-terminal" evidence="1">
    <location>
        <begin position="18"/>
        <end position="106"/>
    </location>
</feature>
<accession>A0A3R8S5G9</accession>
<dbReference type="OrthoDB" id="2564795at2"/>
<organism evidence="2 3">
    <name type="scientific">Aquabacterium soli</name>
    <dbReference type="NCBI Taxonomy" id="2493092"/>
    <lineage>
        <taxon>Bacteria</taxon>
        <taxon>Pseudomonadati</taxon>
        <taxon>Pseudomonadota</taxon>
        <taxon>Betaproteobacteria</taxon>
        <taxon>Burkholderiales</taxon>
        <taxon>Aquabacterium</taxon>
    </lineage>
</organism>
<dbReference type="AlphaFoldDB" id="A0A3R8S5G9"/>
<dbReference type="SUPFAM" id="SSF47203">
    <property type="entry name" value="Acyl-CoA dehydrogenase C-terminal domain-like"/>
    <property type="match status" value="1"/>
</dbReference>
<name>A0A3R8S5G9_9BURK</name>
<gene>
    <name evidence="2" type="ORF">EIP75_22810</name>
</gene>
<dbReference type="EMBL" id="RSED01000032">
    <property type="protein sequence ID" value="RRS00953.1"/>
    <property type="molecule type" value="Genomic_DNA"/>
</dbReference>
<protein>
    <submittedName>
        <fullName evidence="2">Acyl-CoA dehydrogenase</fullName>
    </submittedName>
</protein>
<dbReference type="Gene3D" id="1.10.540.10">
    <property type="entry name" value="Acyl-CoA dehydrogenase/oxidase, N-terminal domain"/>
    <property type="match status" value="1"/>
</dbReference>
<proteinExistence type="predicted"/>
<dbReference type="InterPro" id="IPR046373">
    <property type="entry name" value="Acyl-CoA_Oxase/DH_mid-dom_sf"/>
</dbReference>
<comment type="caution">
    <text evidence="2">The sequence shown here is derived from an EMBL/GenBank/DDBJ whole genome shotgun (WGS) entry which is preliminary data.</text>
</comment>
<dbReference type="InterPro" id="IPR036250">
    <property type="entry name" value="AcylCo_DH-like_C"/>
</dbReference>
<dbReference type="InterPro" id="IPR013786">
    <property type="entry name" value="AcylCoA_DH/ox_N"/>
</dbReference>
<evidence type="ECO:0000313" key="3">
    <source>
        <dbReference type="Proteomes" id="UP000269265"/>
    </source>
</evidence>
<dbReference type="InterPro" id="IPR009100">
    <property type="entry name" value="AcylCoA_DH/oxidase_NM_dom_sf"/>
</dbReference>
<keyword evidence="3" id="KW-1185">Reference proteome</keyword>
<dbReference type="PANTHER" id="PTHR43884:SF12">
    <property type="entry name" value="ISOVALERYL-COA DEHYDROGENASE, MITOCHONDRIAL-RELATED"/>
    <property type="match status" value="1"/>
</dbReference>
<evidence type="ECO:0000259" key="1">
    <source>
        <dbReference type="Pfam" id="PF02771"/>
    </source>
</evidence>
<sequence length="362" mass="38079">MTPPCALPPGLATWLDTHAEALDRGTLDSDTLLPVLGDAGLFRIGVPAALGGAGGDVRDAVEAIAAVAERSLTAAFVFWGQRAFIEYLLQSPNHSLAERSLPSLLEARQAGATGLSNAMKFLSGIESLQIEACPQADCWQLNGGLHWVTNLRKAGFVVAAAVSRSDGQPPAIVALDSGWPGVQRSDDLDLVALRGSNTAALRIDQVALSDEHILHIDARAFLPSVRPAFLGLQCGMSIGLARAALRAAHESGAARHGLADDVANLENSLEQSVQALHQGLADGRFKTAAAPLFRLRIALADTAQHAVEQELMASGGRAYLQSHGAGFARRWREAAFVPIVTPSLSQLRAELSRHDAAQGLAA</sequence>
<dbReference type="GO" id="GO:0050660">
    <property type="term" value="F:flavin adenine dinucleotide binding"/>
    <property type="evidence" value="ECO:0007669"/>
    <property type="project" value="InterPro"/>
</dbReference>
<dbReference type="GO" id="GO:0003995">
    <property type="term" value="F:acyl-CoA dehydrogenase activity"/>
    <property type="evidence" value="ECO:0007669"/>
    <property type="project" value="TreeGrafter"/>
</dbReference>
<dbReference type="InterPro" id="IPR037069">
    <property type="entry name" value="AcylCoA_DH/ox_N_sf"/>
</dbReference>
<dbReference type="Proteomes" id="UP000269265">
    <property type="component" value="Unassembled WGS sequence"/>
</dbReference>
<dbReference type="SUPFAM" id="SSF56645">
    <property type="entry name" value="Acyl-CoA dehydrogenase NM domain-like"/>
    <property type="match status" value="1"/>
</dbReference>
<dbReference type="PANTHER" id="PTHR43884">
    <property type="entry name" value="ACYL-COA DEHYDROGENASE"/>
    <property type="match status" value="1"/>
</dbReference>
<dbReference type="Pfam" id="PF02771">
    <property type="entry name" value="Acyl-CoA_dh_N"/>
    <property type="match status" value="1"/>
</dbReference>
<reference evidence="2 3" key="1">
    <citation type="submission" date="2018-12" db="EMBL/GenBank/DDBJ databases">
        <title>The whole draft genome of Aquabacterium sp. SJQ9.</title>
        <authorList>
            <person name="Sun L."/>
            <person name="Gao X."/>
            <person name="Chen W."/>
            <person name="Huang K."/>
        </authorList>
    </citation>
    <scope>NUCLEOTIDE SEQUENCE [LARGE SCALE GENOMIC DNA]</scope>
    <source>
        <strain evidence="2 3">SJQ9</strain>
    </source>
</reference>